<protein>
    <submittedName>
        <fullName evidence="2">Uncharacterized protein</fullName>
    </submittedName>
</protein>
<evidence type="ECO:0000313" key="3">
    <source>
        <dbReference type="Proteomes" id="UP000541444"/>
    </source>
</evidence>
<keyword evidence="3" id="KW-1185">Reference proteome</keyword>
<organism evidence="2 3">
    <name type="scientific">Kingdonia uniflora</name>
    <dbReference type="NCBI Taxonomy" id="39325"/>
    <lineage>
        <taxon>Eukaryota</taxon>
        <taxon>Viridiplantae</taxon>
        <taxon>Streptophyta</taxon>
        <taxon>Embryophyta</taxon>
        <taxon>Tracheophyta</taxon>
        <taxon>Spermatophyta</taxon>
        <taxon>Magnoliopsida</taxon>
        <taxon>Ranunculales</taxon>
        <taxon>Circaeasteraceae</taxon>
        <taxon>Kingdonia</taxon>
    </lineage>
</organism>
<keyword evidence="1" id="KW-1133">Transmembrane helix</keyword>
<gene>
    <name evidence="2" type="ORF">GIB67_018714</name>
</gene>
<feature type="transmembrane region" description="Helical" evidence="1">
    <location>
        <begin position="45"/>
        <end position="63"/>
    </location>
</feature>
<dbReference type="EMBL" id="JACGCM010002684">
    <property type="protein sequence ID" value="KAF6136711.1"/>
    <property type="molecule type" value="Genomic_DNA"/>
</dbReference>
<dbReference type="AlphaFoldDB" id="A0A7J7L254"/>
<sequence length="64" mass="7558">MFRSVYKKRTKILIQHGNFNGVLGIYIPNVVFKENFKLQKKKKKIKNGAIIILSKILFYLITFL</sequence>
<keyword evidence="1" id="KW-0812">Transmembrane</keyword>
<accession>A0A7J7L254</accession>
<evidence type="ECO:0000313" key="2">
    <source>
        <dbReference type="EMBL" id="KAF6136711.1"/>
    </source>
</evidence>
<keyword evidence="1" id="KW-0472">Membrane</keyword>
<reference evidence="2 3" key="1">
    <citation type="journal article" date="2020" name="IScience">
        <title>Genome Sequencing of the Endangered Kingdonia uniflora (Circaeasteraceae, Ranunculales) Reveals Potential Mechanisms of Evolutionary Specialization.</title>
        <authorList>
            <person name="Sun Y."/>
            <person name="Deng T."/>
            <person name="Zhang A."/>
            <person name="Moore M.J."/>
            <person name="Landis J.B."/>
            <person name="Lin N."/>
            <person name="Zhang H."/>
            <person name="Zhang X."/>
            <person name="Huang J."/>
            <person name="Zhang X."/>
            <person name="Sun H."/>
            <person name="Wang H."/>
        </authorList>
    </citation>
    <scope>NUCLEOTIDE SEQUENCE [LARGE SCALE GENOMIC DNA]</scope>
    <source>
        <strain evidence="2">TB1705</strain>
        <tissue evidence="2">Leaf</tissue>
    </source>
</reference>
<name>A0A7J7L254_9MAGN</name>
<dbReference type="Proteomes" id="UP000541444">
    <property type="component" value="Unassembled WGS sequence"/>
</dbReference>
<comment type="caution">
    <text evidence="2">The sequence shown here is derived from an EMBL/GenBank/DDBJ whole genome shotgun (WGS) entry which is preliminary data.</text>
</comment>
<proteinExistence type="predicted"/>
<evidence type="ECO:0000256" key="1">
    <source>
        <dbReference type="SAM" id="Phobius"/>
    </source>
</evidence>